<dbReference type="GO" id="GO:2000012">
    <property type="term" value="P:regulation of auxin polar transport"/>
    <property type="evidence" value="ECO:0007669"/>
    <property type="project" value="InterPro"/>
</dbReference>
<dbReference type="PANTHER" id="PTHR34959:SF3">
    <property type="entry name" value="PROTEIN LAZY 1"/>
    <property type="match status" value="1"/>
</dbReference>
<name>A0A9D5CFY0_9LILI</name>
<protein>
    <submittedName>
        <fullName evidence="1">Uncharacterized protein</fullName>
    </submittedName>
</protein>
<reference evidence="1" key="2">
    <citation type="journal article" date="2022" name="Hortic Res">
        <title>The genome of Dioscorea zingiberensis sheds light on the biosynthesis, origin and evolution of the medicinally important diosgenin saponins.</title>
        <authorList>
            <person name="Li Y."/>
            <person name="Tan C."/>
            <person name="Li Z."/>
            <person name="Guo J."/>
            <person name="Li S."/>
            <person name="Chen X."/>
            <person name="Wang C."/>
            <person name="Dai X."/>
            <person name="Yang H."/>
            <person name="Song W."/>
            <person name="Hou L."/>
            <person name="Xu J."/>
            <person name="Tong Z."/>
            <person name="Xu A."/>
            <person name="Yuan X."/>
            <person name="Wang W."/>
            <person name="Yang Q."/>
            <person name="Chen L."/>
            <person name="Sun Z."/>
            <person name="Wang K."/>
            <person name="Pan B."/>
            <person name="Chen J."/>
            <person name="Bao Y."/>
            <person name="Liu F."/>
            <person name="Qi X."/>
            <person name="Gang D.R."/>
            <person name="Wen J."/>
            <person name="Li J."/>
        </authorList>
    </citation>
    <scope>NUCLEOTIDE SEQUENCE</scope>
    <source>
        <strain evidence="1">Dzin_1.0</strain>
    </source>
</reference>
<gene>
    <name evidence="1" type="ORF">J5N97_020480</name>
</gene>
<comment type="caution">
    <text evidence="1">The sequence shown here is derived from an EMBL/GenBank/DDBJ whole genome shotgun (WGS) entry which is preliminary data.</text>
</comment>
<proteinExistence type="predicted"/>
<evidence type="ECO:0000313" key="2">
    <source>
        <dbReference type="Proteomes" id="UP001085076"/>
    </source>
</evidence>
<accession>A0A9D5CFY0</accession>
<dbReference type="PANTHER" id="PTHR34959">
    <property type="entry name" value="PROTEIN LAZY 1"/>
    <property type="match status" value="1"/>
</dbReference>
<dbReference type="Proteomes" id="UP001085076">
    <property type="component" value="Miscellaneous, Linkage group lg05"/>
</dbReference>
<evidence type="ECO:0000313" key="1">
    <source>
        <dbReference type="EMBL" id="KAJ0972521.1"/>
    </source>
</evidence>
<reference evidence="1" key="1">
    <citation type="submission" date="2021-03" db="EMBL/GenBank/DDBJ databases">
        <authorList>
            <person name="Li Z."/>
            <person name="Yang C."/>
        </authorList>
    </citation>
    <scope>NUCLEOTIDE SEQUENCE</scope>
    <source>
        <strain evidence="1">Dzin_1.0</strain>
        <tissue evidence="1">Leaf</tissue>
    </source>
</reference>
<sequence length="303" mass="33288">MKLFGWMHRKLWQTSGHNFANAPTSNCLFSGGTSPGDFNVFVSHASAKKEDSEDHGDILDPADVILSDGFLSIGTFGSLPILTLGNLKADQVLDDDLLCGSVTPAFGVPIKINTVKEETTAVSDELEKVLSGEANKATTLGAEENFTETKREKRASLGELFMRSRLEEEGGIDRASGAPPVTEKKMLTCIETSKPSTSMKRFRKVLQMFHRKVHPENMLGMPKSSKDIREEIKYKPPEEELVKNSGKSGLIDFGRACSKIDLSCFKCGLNTPPAPILDGANSCPRVNRERWIKTDAECEYLVS</sequence>
<dbReference type="OrthoDB" id="780166at2759"/>
<keyword evidence="2" id="KW-1185">Reference proteome</keyword>
<dbReference type="GO" id="GO:0009630">
    <property type="term" value="P:gravitropism"/>
    <property type="evidence" value="ECO:0007669"/>
    <property type="project" value="InterPro"/>
</dbReference>
<dbReference type="AlphaFoldDB" id="A0A9D5CFY0"/>
<dbReference type="InterPro" id="IPR038928">
    <property type="entry name" value="LAZY1"/>
</dbReference>
<organism evidence="1 2">
    <name type="scientific">Dioscorea zingiberensis</name>
    <dbReference type="NCBI Taxonomy" id="325984"/>
    <lineage>
        <taxon>Eukaryota</taxon>
        <taxon>Viridiplantae</taxon>
        <taxon>Streptophyta</taxon>
        <taxon>Embryophyta</taxon>
        <taxon>Tracheophyta</taxon>
        <taxon>Spermatophyta</taxon>
        <taxon>Magnoliopsida</taxon>
        <taxon>Liliopsida</taxon>
        <taxon>Dioscoreales</taxon>
        <taxon>Dioscoreaceae</taxon>
        <taxon>Dioscorea</taxon>
    </lineage>
</organism>
<dbReference type="EMBL" id="JAGGNH010000005">
    <property type="protein sequence ID" value="KAJ0972521.1"/>
    <property type="molecule type" value="Genomic_DNA"/>
</dbReference>